<dbReference type="Proteomes" id="UP001163046">
    <property type="component" value="Unassembled WGS sequence"/>
</dbReference>
<evidence type="ECO:0000313" key="1">
    <source>
        <dbReference type="EMBL" id="KAJ7376513.1"/>
    </source>
</evidence>
<protein>
    <submittedName>
        <fullName evidence="1">Uncharacterized protein</fullName>
    </submittedName>
</protein>
<name>A0A9X0CW44_9CNID</name>
<organism evidence="1 2">
    <name type="scientific">Desmophyllum pertusum</name>
    <dbReference type="NCBI Taxonomy" id="174260"/>
    <lineage>
        <taxon>Eukaryota</taxon>
        <taxon>Metazoa</taxon>
        <taxon>Cnidaria</taxon>
        <taxon>Anthozoa</taxon>
        <taxon>Hexacorallia</taxon>
        <taxon>Scleractinia</taxon>
        <taxon>Caryophylliina</taxon>
        <taxon>Caryophylliidae</taxon>
        <taxon>Desmophyllum</taxon>
    </lineage>
</organism>
<reference evidence="1" key="1">
    <citation type="submission" date="2023-01" db="EMBL/GenBank/DDBJ databases">
        <title>Genome assembly of the deep-sea coral Lophelia pertusa.</title>
        <authorList>
            <person name="Herrera S."/>
            <person name="Cordes E."/>
        </authorList>
    </citation>
    <scope>NUCLEOTIDE SEQUENCE</scope>
    <source>
        <strain evidence="1">USNM1676648</strain>
        <tissue evidence="1">Polyp</tissue>
    </source>
</reference>
<sequence length="100" mass="10920">MQQVSLDPEVLLVEAVKSRSDEQVELLNTRGKLRQDSSDRAVCTVPKWVTVLLADPNGRKEMAASLALVSKSRSSVASVAVLFDGESHLVSNVLRSYLSH</sequence>
<keyword evidence="2" id="KW-1185">Reference proteome</keyword>
<gene>
    <name evidence="1" type="ORF">OS493_034249</name>
</gene>
<accession>A0A9X0CW44</accession>
<comment type="caution">
    <text evidence="1">The sequence shown here is derived from an EMBL/GenBank/DDBJ whole genome shotgun (WGS) entry which is preliminary data.</text>
</comment>
<proteinExistence type="predicted"/>
<evidence type="ECO:0000313" key="2">
    <source>
        <dbReference type="Proteomes" id="UP001163046"/>
    </source>
</evidence>
<dbReference type="EMBL" id="MU826397">
    <property type="protein sequence ID" value="KAJ7376513.1"/>
    <property type="molecule type" value="Genomic_DNA"/>
</dbReference>
<dbReference type="AlphaFoldDB" id="A0A9X0CW44"/>